<feature type="binding site" evidence="7">
    <location>
        <position position="485"/>
    </location>
    <ligand>
        <name>Ni(2+)</name>
        <dbReference type="ChEBI" id="CHEBI:49786"/>
    </ligand>
</feature>
<feature type="binding site" evidence="7">
    <location>
        <position position="436"/>
    </location>
    <ligand>
        <name>Mg(2+)</name>
        <dbReference type="ChEBI" id="CHEBI:18420"/>
    </ligand>
</feature>
<keyword evidence="5 7" id="KW-0479">Metal-binding</keyword>
<dbReference type="Gene3D" id="1.10.645.10">
    <property type="entry name" value="Cytochrome-c3 Hydrogenase, chain B"/>
    <property type="match status" value="1"/>
</dbReference>
<dbReference type="InterPro" id="IPR001501">
    <property type="entry name" value="Ni-dep_hyd_lsu"/>
</dbReference>
<evidence type="ECO:0000256" key="2">
    <source>
        <dbReference type="ARBA" id="ARBA00004196"/>
    </source>
</evidence>
<evidence type="ECO:0000256" key="1">
    <source>
        <dbReference type="ARBA" id="ARBA00001967"/>
    </source>
</evidence>
<gene>
    <name evidence="8" type="ORF">KAK03_14435</name>
</gene>
<dbReference type="Proteomes" id="UP000676246">
    <property type="component" value="Unassembled WGS sequence"/>
</dbReference>
<accession>A0A941BC89</accession>
<comment type="subcellular location">
    <subcellularLocation>
        <location evidence="2">Cell envelope</location>
    </subcellularLocation>
</comment>
<comment type="cofactor">
    <cofactor evidence="7">
        <name>Fe cation</name>
        <dbReference type="ChEBI" id="CHEBI:24875"/>
    </cofactor>
</comment>
<name>A0A941BC89_9BURK</name>
<evidence type="ECO:0000256" key="6">
    <source>
        <dbReference type="ARBA" id="ARBA00023002"/>
    </source>
</evidence>
<comment type="caution">
    <text evidence="8">The sequence shown here is derived from an EMBL/GenBank/DDBJ whole genome shotgun (WGS) entry which is preliminary data.</text>
</comment>
<evidence type="ECO:0000256" key="3">
    <source>
        <dbReference type="ARBA" id="ARBA00009292"/>
    </source>
</evidence>
<keyword evidence="6" id="KW-0560">Oxidoreductase</keyword>
<evidence type="ECO:0000313" key="9">
    <source>
        <dbReference type="Proteomes" id="UP000676246"/>
    </source>
</evidence>
<keyword evidence="7" id="KW-0460">Magnesium</keyword>
<dbReference type="PANTHER" id="PTHR42958">
    <property type="entry name" value="HYDROGENASE-2 LARGE CHAIN"/>
    <property type="match status" value="1"/>
</dbReference>
<dbReference type="Pfam" id="PF00374">
    <property type="entry name" value="NiFeSe_Hases"/>
    <property type="match status" value="2"/>
</dbReference>
<protein>
    <submittedName>
        <fullName evidence="8">Nickel-dependent hydrogenase large subunit</fullName>
    </submittedName>
</protein>
<feature type="binding site" evidence="7">
    <location>
        <position position="66"/>
    </location>
    <ligand>
        <name>Fe cation</name>
        <dbReference type="ChEBI" id="CHEBI:24875"/>
    </ligand>
</feature>
<dbReference type="PROSITE" id="PS00507">
    <property type="entry name" value="NI_HGENASE_L_1"/>
    <property type="match status" value="1"/>
</dbReference>
<keyword evidence="4 7" id="KW-0533">Nickel</keyword>
<reference evidence="8 9" key="1">
    <citation type="submission" date="2021-04" db="EMBL/GenBank/DDBJ databases">
        <title>The genome sequence of Ideonella sp. 3Y2.</title>
        <authorList>
            <person name="Liu Y."/>
        </authorList>
    </citation>
    <scope>NUCLEOTIDE SEQUENCE [LARGE SCALE GENOMIC DNA]</scope>
    <source>
        <strain evidence="8 9">3Y2</strain>
    </source>
</reference>
<dbReference type="EMBL" id="JAGQDD010000010">
    <property type="protein sequence ID" value="MBQ0931680.1"/>
    <property type="molecule type" value="Genomic_DNA"/>
</dbReference>
<dbReference type="PANTHER" id="PTHR42958:SF4">
    <property type="entry name" value="HYDROGENASE EXPRESSION_FORMATION PROTEIN HUPK"/>
    <property type="match status" value="1"/>
</dbReference>
<proteinExistence type="inferred from homology"/>
<evidence type="ECO:0000313" key="8">
    <source>
        <dbReference type="EMBL" id="MBQ0931680.1"/>
    </source>
</evidence>
<dbReference type="InterPro" id="IPR018194">
    <property type="entry name" value="Ni-dep_hyd_lsu_Ni_BS"/>
</dbReference>
<feature type="binding site" evidence="7">
    <location>
        <position position="488"/>
    </location>
    <ligand>
        <name>Fe cation</name>
        <dbReference type="ChEBI" id="CHEBI:24875"/>
    </ligand>
</feature>
<sequence>MSAPRQLLLGPFNRVEGDLEVRLDIADGVVREARVTATMYRGFEQMLPGRDPMDALVIVPRICGICSVSQSVAAARALADLAGVQAPPNGERVINLMLACENLADHLAHFYLFFMPDFTRADYAGRAWFAEAQRRFAALDGSGGGEHARAAVLARQRWFRLMGLLGGKWPHTQSVLPGGSSRPVEASERLRLLGWVREFRQFLEQQLFGDTLEAVTALDTEAALAAWVDAAPGQGDLRLFLAIAADLGLDRLGPGPGLSMSIGAYPVEGRMALAPGLWDAATGQRCAVDLDQVREDACHAWLADEGGPRHPLQGLTQPQADKPAAYSWNKAPRLAGRVLETGAMARQLADGQPLVRALVARAGASVQARILARLLEMARVLPWMEDWLTGLRPREPFHQVHLLPDEGQGSGHTEAARGTLGHWLRVEQGRLASYQIVAPTSWNFSPHDAQGLPGALEAALVGLPVPDGETAPVAVQHIVRSFDPCMVCTVH</sequence>
<dbReference type="GO" id="GO:0016151">
    <property type="term" value="F:nickel cation binding"/>
    <property type="evidence" value="ECO:0007669"/>
    <property type="project" value="InterPro"/>
</dbReference>
<feature type="binding site" evidence="7">
    <location>
        <position position="66"/>
    </location>
    <ligand>
        <name>Ni(2+)</name>
        <dbReference type="ChEBI" id="CHEBI:49786"/>
    </ligand>
</feature>
<dbReference type="GO" id="GO:0008901">
    <property type="term" value="F:ferredoxin hydrogenase activity"/>
    <property type="evidence" value="ECO:0007669"/>
    <property type="project" value="InterPro"/>
</dbReference>
<comment type="similarity">
    <text evidence="3">Belongs to the [NiFe]/[NiFeSe] hydrogenase large subunit family.</text>
</comment>
<comment type="cofactor">
    <cofactor evidence="1 7">
        <name>Ni(2+)</name>
        <dbReference type="ChEBI" id="CHEBI:49786"/>
    </cofactor>
</comment>
<dbReference type="AlphaFoldDB" id="A0A941BC89"/>
<feature type="binding site" evidence="7">
    <location>
        <position position="44"/>
    </location>
    <ligand>
        <name>Mg(2+)</name>
        <dbReference type="ChEBI" id="CHEBI:18420"/>
    </ligand>
</feature>
<feature type="binding site" evidence="7">
    <location>
        <position position="491"/>
    </location>
    <ligand>
        <name>Mg(2+)</name>
        <dbReference type="ChEBI" id="CHEBI:18420"/>
    </ligand>
</feature>
<dbReference type="InterPro" id="IPR050867">
    <property type="entry name" value="NiFe/NiFeSe_hydrgnase_LSU"/>
</dbReference>
<keyword evidence="9" id="KW-1185">Reference proteome</keyword>
<evidence type="ECO:0000256" key="5">
    <source>
        <dbReference type="ARBA" id="ARBA00022723"/>
    </source>
</evidence>
<evidence type="ECO:0000256" key="4">
    <source>
        <dbReference type="ARBA" id="ARBA00022596"/>
    </source>
</evidence>
<keyword evidence="7" id="KW-0408">Iron</keyword>
<feature type="binding site" evidence="7">
    <location>
        <position position="63"/>
    </location>
    <ligand>
        <name>Ni(2+)</name>
        <dbReference type="ChEBI" id="CHEBI:49786"/>
    </ligand>
</feature>
<dbReference type="InterPro" id="IPR029014">
    <property type="entry name" value="NiFe-Hase_large"/>
</dbReference>
<dbReference type="SUPFAM" id="SSF56762">
    <property type="entry name" value="HydB/Nqo4-like"/>
    <property type="match status" value="1"/>
</dbReference>
<dbReference type="RefSeq" id="WP_210854652.1">
    <property type="nucleotide sequence ID" value="NZ_JAGQDD010000010.1"/>
</dbReference>
<dbReference type="GO" id="GO:0030313">
    <property type="term" value="C:cell envelope"/>
    <property type="evidence" value="ECO:0007669"/>
    <property type="project" value="UniProtKB-SubCell"/>
</dbReference>
<organism evidence="8 9">
    <name type="scientific">Ideonella alba</name>
    <dbReference type="NCBI Taxonomy" id="2824118"/>
    <lineage>
        <taxon>Bacteria</taxon>
        <taxon>Pseudomonadati</taxon>
        <taxon>Pseudomonadota</taxon>
        <taxon>Betaproteobacteria</taxon>
        <taxon>Burkholderiales</taxon>
        <taxon>Sphaerotilaceae</taxon>
        <taxon>Ideonella</taxon>
    </lineage>
</organism>
<evidence type="ECO:0000256" key="7">
    <source>
        <dbReference type="PIRSR" id="PIRSR601501-1"/>
    </source>
</evidence>